<evidence type="ECO:0000256" key="2">
    <source>
        <dbReference type="ARBA" id="ARBA00005051"/>
    </source>
</evidence>
<evidence type="ECO:0000256" key="4">
    <source>
        <dbReference type="ARBA" id="ARBA00022679"/>
    </source>
</evidence>
<keyword evidence="8 9" id="KW-0289">Folate biosynthesis</keyword>
<feature type="region of interest" description="Disordered" evidence="10">
    <location>
        <begin position="184"/>
        <end position="273"/>
    </location>
</feature>
<dbReference type="Pfam" id="PF01288">
    <property type="entry name" value="HPPK"/>
    <property type="match status" value="1"/>
</dbReference>
<comment type="similarity">
    <text evidence="9">Belongs to the DHNA family.</text>
</comment>
<evidence type="ECO:0000313" key="12">
    <source>
        <dbReference type="EMBL" id="QKD80224.1"/>
    </source>
</evidence>
<dbReference type="SUPFAM" id="SSF55620">
    <property type="entry name" value="Tetrahydrobiopterin biosynthesis enzymes-like"/>
    <property type="match status" value="1"/>
</dbReference>
<dbReference type="PANTHER" id="PTHR43071:SF1">
    <property type="entry name" value="2-AMINO-4-HYDROXY-6-HYDROXYMETHYLDIHYDROPTERIDINE PYROPHOSPHOKINASE"/>
    <property type="match status" value="1"/>
</dbReference>
<accession>A0A6M8B0Z0</accession>
<dbReference type="GO" id="GO:0016301">
    <property type="term" value="F:kinase activity"/>
    <property type="evidence" value="ECO:0007669"/>
    <property type="project" value="UniProtKB-KW"/>
</dbReference>
<evidence type="ECO:0000256" key="9">
    <source>
        <dbReference type="RuleBase" id="RU362079"/>
    </source>
</evidence>
<dbReference type="NCBIfam" id="TIGR00525">
    <property type="entry name" value="folB"/>
    <property type="match status" value="1"/>
</dbReference>
<evidence type="ECO:0000256" key="1">
    <source>
        <dbReference type="ARBA" id="ARBA00000198"/>
    </source>
</evidence>
<dbReference type="SUPFAM" id="SSF55083">
    <property type="entry name" value="6-hydroxymethyl-7,8-dihydropterin pyrophosphokinase, HPPK"/>
    <property type="match status" value="1"/>
</dbReference>
<dbReference type="GO" id="GO:0005524">
    <property type="term" value="F:ATP binding"/>
    <property type="evidence" value="ECO:0007669"/>
    <property type="project" value="UniProtKB-KW"/>
</dbReference>
<comment type="pathway">
    <text evidence="2">Cofactor biosynthesis; tetrahydrofolate biosynthesis; 2-amino-4-hydroxy-6-hydroxymethyl-7,8-dihydropteridine diphosphate from 7,8-dihydroneopterin triphosphate: step 4/4.</text>
</comment>
<dbReference type="KEGG" id="amam:HPC72_08375"/>
<dbReference type="NCBIfam" id="TIGR01498">
    <property type="entry name" value="folK"/>
    <property type="match status" value="1"/>
</dbReference>
<feature type="region of interest" description="Disordered" evidence="10">
    <location>
        <begin position="329"/>
        <end position="357"/>
    </location>
</feature>
<feature type="compositionally biased region" description="Basic and acidic residues" evidence="10">
    <location>
        <begin position="332"/>
        <end position="343"/>
    </location>
</feature>
<feature type="compositionally biased region" description="Low complexity" evidence="10">
    <location>
        <begin position="186"/>
        <end position="203"/>
    </location>
</feature>
<organism evidence="12 13">
    <name type="scientific">Actinomyces marmotae</name>
    <dbReference type="NCBI Taxonomy" id="2737173"/>
    <lineage>
        <taxon>Bacteria</taxon>
        <taxon>Bacillati</taxon>
        <taxon>Actinomycetota</taxon>
        <taxon>Actinomycetes</taxon>
        <taxon>Actinomycetales</taxon>
        <taxon>Actinomycetaceae</taxon>
        <taxon>Actinomyces</taxon>
    </lineage>
</organism>
<dbReference type="InterPro" id="IPR035907">
    <property type="entry name" value="Hppk_sf"/>
</dbReference>
<feature type="region of interest" description="Disordered" evidence="10">
    <location>
        <begin position="574"/>
        <end position="623"/>
    </location>
</feature>
<reference evidence="12 13" key="1">
    <citation type="submission" date="2020-05" db="EMBL/GenBank/DDBJ databases">
        <title>Actinomyces sp. zg-325.</title>
        <authorList>
            <person name="Yang C."/>
        </authorList>
    </citation>
    <scope>NUCLEOTIDE SEQUENCE [LARGE SCALE GENOMIC DNA]</scope>
    <source>
        <strain evidence="13">zg-325</strain>
    </source>
</reference>
<dbReference type="GO" id="GO:0004150">
    <property type="term" value="F:dihydroneopterin aldolase activity"/>
    <property type="evidence" value="ECO:0007669"/>
    <property type="project" value="UniProtKB-UniRule"/>
</dbReference>
<dbReference type="SMART" id="SM00905">
    <property type="entry name" value="FolB"/>
    <property type="match status" value="1"/>
</dbReference>
<dbReference type="Gene3D" id="3.30.70.560">
    <property type="entry name" value="7,8-Dihydro-6-hydroxymethylpterin-pyrophosphokinase HPPK"/>
    <property type="match status" value="1"/>
</dbReference>
<feature type="region of interest" description="Disordered" evidence="10">
    <location>
        <begin position="640"/>
        <end position="728"/>
    </location>
</feature>
<keyword evidence="5" id="KW-0547">Nucleotide-binding</keyword>
<dbReference type="Pfam" id="PF02152">
    <property type="entry name" value="FolB"/>
    <property type="match status" value="1"/>
</dbReference>
<evidence type="ECO:0000256" key="7">
    <source>
        <dbReference type="ARBA" id="ARBA00022840"/>
    </source>
</evidence>
<dbReference type="InterPro" id="IPR006156">
    <property type="entry name" value="Dihydroneopterin_aldolase"/>
</dbReference>
<feature type="compositionally biased region" description="Low complexity" evidence="10">
    <location>
        <begin position="681"/>
        <end position="693"/>
    </location>
</feature>
<evidence type="ECO:0000256" key="6">
    <source>
        <dbReference type="ARBA" id="ARBA00022777"/>
    </source>
</evidence>
<gene>
    <name evidence="12" type="primary">folK</name>
    <name evidence="12" type="ORF">HPC72_08375</name>
</gene>
<dbReference type="RefSeq" id="WP_159522121.1">
    <property type="nucleotide sequence ID" value="NZ_CP053642.1"/>
</dbReference>
<dbReference type="EMBL" id="CP053642">
    <property type="protein sequence ID" value="QKD80224.1"/>
    <property type="molecule type" value="Genomic_DNA"/>
</dbReference>
<dbReference type="NCBIfam" id="TIGR00526">
    <property type="entry name" value="folB_dom"/>
    <property type="match status" value="1"/>
</dbReference>
<evidence type="ECO:0000313" key="13">
    <source>
        <dbReference type="Proteomes" id="UP000504752"/>
    </source>
</evidence>
<dbReference type="InterPro" id="IPR006157">
    <property type="entry name" value="FolB_dom"/>
</dbReference>
<evidence type="ECO:0000256" key="3">
    <source>
        <dbReference type="ARBA" id="ARBA00009640"/>
    </source>
</evidence>
<dbReference type="AlphaFoldDB" id="A0A6M8B0Z0"/>
<dbReference type="CDD" id="cd00534">
    <property type="entry name" value="DHNA_DHNTPE"/>
    <property type="match status" value="1"/>
</dbReference>
<dbReference type="InterPro" id="IPR043133">
    <property type="entry name" value="GTP-CH-I_C/QueF"/>
</dbReference>
<comment type="function">
    <text evidence="9">Catalyzes the conversion of 7,8-dihydroneopterin to 6-hydroxymethyl-7,8-dihydropterin.</text>
</comment>
<dbReference type="Proteomes" id="UP000504752">
    <property type="component" value="Chromosome"/>
</dbReference>
<keyword evidence="9" id="KW-0456">Lyase</keyword>
<feature type="domain" description="Dihydroneopterin aldolase/epimerase" evidence="11">
    <location>
        <begin position="12"/>
        <end position="127"/>
    </location>
</feature>
<dbReference type="InterPro" id="IPR000550">
    <property type="entry name" value="Hppk"/>
</dbReference>
<comment type="similarity">
    <text evidence="3">In the N-terminal section; belongs to the DHNA family.</text>
</comment>
<dbReference type="UniPathway" id="UPA00077">
    <property type="reaction ID" value="UER00154"/>
</dbReference>
<dbReference type="EC" id="2.7.6.3" evidence="9"/>
<feature type="compositionally biased region" description="Low complexity" evidence="10">
    <location>
        <begin position="641"/>
        <end position="653"/>
    </location>
</feature>
<comment type="pathway">
    <text evidence="9">Cofactor biosynthesis; tetrahydrofolate biosynthesis; 2-amino-4-hydroxy-6-hydroxymethyl-7,8-dihydropteridine diphosphate from 7,8-dihydroneopterin triphosphate: step 3/4.</text>
</comment>
<keyword evidence="7" id="KW-0067">ATP-binding</keyword>
<dbReference type="GO" id="GO:0003848">
    <property type="term" value="F:2-amino-4-hydroxy-6-hydroxymethyldihydropteridine diphosphokinase activity"/>
    <property type="evidence" value="ECO:0007669"/>
    <property type="project" value="UniProtKB-EC"/>
</dbReference>
<keyword evidence="13" id="KW-1185">Reference proteome</keyword>
<comment type="catalytic activity">
    <reaction evidence="1">
        <text>6-hydroxymethyl-7,8-dihydropterin + ATP = (7,8-dihydropterin-6-yl)methyl diphosphate + AMP + H(+)</text>
        <dbReference type="Rhea" id="RHEA:11412"/>
        <dbReference type="ChEBI" id="CHEBI:15378"/>
        <dbReference type="ChEBI" id="CHEBI:30616"/>
        <dbReference type="ChEBI" id="CHEBI:44841"/>
        <dbReference type="ChEBI" id="CHEBI:72950"/>
        <dbReference type="ChEBI" id="CHEBI:456215"/>
        <dbReference type="EC" id="2.7.6.3"/>
    </reaction>
</comment>
<evidence type="ECO:0000256" key="10">
    <source>
        <dbReference type="SAM" id="MobiDB-lite"/>
    </source>
</evidence>
<protein>
    <recommendedName>
        <fullName evidence="9">Bifunctional folate synthesis protein</fullName>
    </recommendedName>
    <domain>
        <recommendedName>
            <fullName evidence="9">Dihydroneopterin aldolase</fullName>
            <shortName evidence="9">DHNA</shortName>
            <ecNumber evidence="9">4.1.2.25</ecNumber>
        </recommendedName>
        <alternativeName>
            <fullName evidence="9">7,8-dihydroneopterin aldolase</fullName>
        </alternativeName>
    </domain>
    <domain>
        <recommendedName>
            <fullName evidence="9">2-amino-4-hydroxy-6-hydroxymethyldihydropteridine pyrophosphokinase</fullName>
            <ecNumber evidence="9">2.7.6.3</ecNumber>
        </recommendedName>
        <alternativeName>
            <fullName evidence="9">6-hydroxymethyl-7,8-dihydropterin pyrophosphokinase</fullName>
            <shortName evidence="9">PPPK</shortName>
        </alternativeName>
        <alternativeName>
            <fullName evidence="9">7,8-dihydro-6-hydroxymethylpterin pyrophosphokinase</fullName>
            <shortName evidence="9">HPPK</shortName>
        </alternativeName>
    </domain>
</protein>
<dbReference type="CDD" id="cd00483">
    <property type="entry name" value="HPPK"/>
    <property type="match status" value="1"/>
</dbReference>
<sequence length="728" mass="73043">MSTVTTSSSDRIRLTGLSARGYHGVLPFERSEGQIFTADITLDLGPRGTAVAAVTDSLNDAVDYSAVANAVVALIEGEPVALLETLAERISETVLAFPRVMAVEVTIHKPNAPLEVAFDDVSVSISRLSEAAASVLSSATSAPVVASAPAVASAPVVASAPSAAPYAAAAGASAPPLPTGLPLPSAPSVSSAPAGAHAAEPANDAPPFPGAFTGRLDAAGDSWPGALEAPLAQDFSAPGLSADSAGHAEAPDAPRGESGQAGPLQAGPADQPWAAAPVNHAEPVGGALGEDSHETWTEGVGFEGATTHDAGAMTLIDDAAPHAAPAPLGMDAHARPDDDRLDSPAHAAGAEGADYPIGAGSSTAPHYHAVEPGHAAVADAVPLPVEPVVDPLAEAPATPVPVVIALGGNLGEVVPSLRRAVRTLQGAEGVEVTAIAPLARTAAVTEPGAAEQPDYLNTVVLARTSLPAKDILALCQRLEADAGRVRLEPKGPRTLDADVITYSDLRSDDPELTLPHPRAASRSFVLLPWSQADAFAEIDGQSVAALAEQAPDRDGIRWLALDWVDSDALPKLPTGQYVPADTPAGSSQGAGSGERAPRSQGVPDLLSAPSAAPVGDEEEPFSETVPAAMVKEALAQGPSIADAAPLGPGMPGAPSVPVPPAPPAPSPFVDQAPQIAEPISGAVPGRPGQPGRAPQGGSGVEGSQRSDDHTWSASSGWEDVLGQGRQGS</sequence>
<comment type="catalytic activity">
    <reaction evidence="9">
        <text>7,8-dihydroneopterin = 6-hydroxymethyl-7,8-dihydropterin + glycolaldehyde</text>
        <dbReference type="Rhea" id="RHEA:10540"/>
        <dbReference type="ChEBI" id="CHEBI:17001"/>
        <dbReference type="ChEBI" id="CHEBI:17071"/>
        <dbReference type="ChEBI" id="CHEBI:44841"/>
        <dbReference type="EC" id="4.1.2.25"/>
    </reaction>
</comment>
<evidence type="ECO:0000259" key="11">
    <source>
        <dbReference type="SMART" id="SM00905"/>
    </source>
</evidence>
<proteinExistence type="inferred from homology"/>
<evidence type="ECO:0000256" key="5">
    <source>
        <dbReference type="ARBA" id="ARBA00022741"/>
    </source>
</evidence>
<feature type="compositionally biased region" description="Pro residues" evidence="10">
    <location>
        <begin position="654"/>
        <end position="666"/>
    </location>
</feature>
<keyword evidence="6 12" id="KW-0418">Kinase</keyword>
<dbReference type="Gene3D" id="3.30.1130.10">
    <property type="match status" value="1"/>
</dbReference>
<dbReference type="GO" id="GO:0046656">
    <property type="term" value="P:folic acid biosynthetic process"/>
    <property type="evidence" value="ECO:0007669"/>
    <property type="project" value="UniProtKB-UniRule"/>
</dbReference>
<keyword evidence="4 12" id="KW-0808">Transferase</keyword>
<evidence type="ECO:0000256" key="8">
    <source>
        <dbReference type="ARBA" id="ARBA00022909"/>
    </source>
</evidence>
<dbReference type="EC" id="4.1.2.25" evidence="9"/>
<name>A0A6M8B0Z0_9ACTO</name>
<dbReference type="GO" id="GO:0046654">
    <property type="term" value="P:tetrahydrofolate biosynthetic process"/>
    <property type="evidence" value="ECO:0007669"/>
    <property type="project" value="UniProtKB-UniRule"/>
</dbReference>
<dbReference type="PANTHER" id="PTHR43071">
    <property type="entry name" value="2-AMINO-4-HYDROXY-6-HYDROXYMETHYLDIHYDROPTERIDINE PYROPHOSPHOKINASE"/>
    <property type="match status" value="1"/>
</dbReference>